<keyword evidence="2" id="KW-0238">DNA-binding</keyword>
<dbReference type="InterPro" id="IPR009057">
    <property type="entry name" value="Homeodomain-like_sf"/>
</dbReference>
<accession>A0A940PDS9</accession>
<keyword evidence="1" id="KW-0805">Transcription regulation</keyword>
<dbReference type="CDD" id="cd05013">
    <property type="entry name" value="SIS_RpiR"/>
    <property type="match status" value="1"/>
</dbReference>
<dbReference type="InterPro" id="IPR035472">
    <property type="entry name" value="RpiR-like_SIS"/>
</dbReference>
<evidence type="ECO:0000313" key="6">
    <source>
        <dbReference type="EMBL" id="MBP1042123.1"/>
    </source>
</evidence>
<comment type="caution">
    <text evidence="6">The sequence shown here is derived from an EMBL/GenBank/DDBJ whole genome shotgun (WGS) entry which is preliminary data.</text>
</comment>
<feature type="domain" description="SIS" evidence="5">
    <location>
        <begin position="107"/>
        <end position="251"/>
    </location>
</feature>
<protein>
    <submittedName>
        <fullName evidence="6">MurR/RpiR family transcriptional regulator</fullName>
    </submittedName>
</protein>
<dbReference type="Proteomes" id="UP000674938">
    <property type="component" value="Unassembled WGS sequence"/>
</dbReference>
<organism evidence="6 7">
    <name type="scientific">Vagococcus allomyrinae</name>
    <dbReference type="NCBI Taxonomy" id="2794353"/>
    <lineage>
        <taxon>Bacteria</taxon>
        <taxon>Bacillati</taxon>
        <taxon>Bacillota</taxon>
        <taxon>Bacilli</taxon>
        <taxon>Lactobacillales</taxon>
        <taxon>Enterococcaceae</taxon>
        <taxon>Vagococcus</taxon>
    </lineage>
</organism>
<dbReference type="AlphaFoldDB" id="A0A940PDS9"/>
<dbReference type="PROSITE" id="PS51464">
    <property type="entry name" value="SIS"/>
    <property type="match status" value="1"/>
</dbReference>
<dbReference type="Gene3D" id="1.10.10.10">
    <property type="entry name" value="Winged helix-like DNA-binding domain superfamily/Winged helix DNA-binding domain"/>
    <property type="match status" value="1"/>
</dbReference>
<dbReference type="GO" id="GO:0097367">
    <property type="term" value="F:carbohydrate derivative binding"/>
    <property type="evidence" value="ECO:0007669"/>
    <property type="project" value="InterPro"/>
</dbReference>
<name>A0A940PDS9_9ENTE</name>
<dbReference type="GO" id="GO:1901135">
    <property type="term" value="P:carbohydrate derivative metabolic process"/>
    <property type="evidence" value="ECO:0007669"/>
    <property type="project" value="InterPro"/>
</dbReference>
<evidence type="ECO:0000259" key="4">
    <source>
        <dbReference type="PROSITE" id="PS51071"/>
    </source>
</evidence>
<dbReference type="InterPro" id="IPR000281">
    <property type="entry name" value="HTH_RpiR"/>
</dbReference>
<evidence type="ECO:0000256" key="2">
    <source>
        <dbReference type="ARBA" id="ARBA00023125"/>
    </source>
</evidence>
<evidence type="ECO:0000256" key="3">
    <source>
        <dbReference type="ARBA" id="ARBA00023163"/>
    </source>
</evidence>
<dbReference type="InterPro" id="IPR001347">
    <property type="entry name" value="SIS_dom"/>
</dbReference>
<dbReference type="GO" id="GO:0003700">
    <property type="term" value="F:DNA-binding transcription factor activity"/>
    <property type="evidence" value="ECO:0007669"/>
    <property type="project" value="InterPro"/>
</dbReference>
<dbReference type="EMBL" id="JAEEGA010000009">
    <property type="protein sequence ID" value="MBP1042123.1"/>
    <property type="molecule type" value="Genomic_DNA"/>
</dbReference>
<evidence type="ECO:0000313" key="7">
    <source>
        <dbReference type="Proteomes" id="UP000674938"/>
    </source>
</evidence>
<evidence type="ECO:0000259" key="5">
    <source>
        <dbReference type="PROSITE" id="PS51464"/>
    </source>
</evidence>
<sequence length="258" mass="29299">MKLDALINEYYDKLNENDRYIWKMINTNKQSCAKMTVNELADFCNVSRTTILRFARKIGLEGFSELKIFLKWETQGPTKAQENVTEIISEGYIHAINELQKKDFSAICQLMHQSKRLFIFGSGDIQNQAAKHLKQNFLSCGDCVYDLDTNQIHDEFFKIVTAEDVVILLSLDGESTHVVNAAKQLTFLGVKVISISKLKNSTLARISTENIYFTTSIVNLANLSGKTYESTAMLFVIVELLFVKYNLFKNALGKDPLP</sequence>
<keyword evidence="7" id="KW-1185">Reference proteome</keyword>
<dbReference type="Gene3D" id="3.40.50.10490">
    <property type="entry name" value="Glucose-6-phosphate isomerase like protein, domain 1"/>
    <property type="match status" value="1"/>
</dbReference>
<dbReference type="InterPro" id="IPR036388">
    <property type="entry name" value="WH-like_DNA-bd_sf"/>
</dbReference>
<dbReference type="InterPro" id="IPR047640">
    <property type="entry name" value="RpiR-like"/>
</dbReference>
<proteinExistence type="predicted"/>
<dbReference type="SUPFAM" id="SSF53697">
    <property type="entry name" value="SIS domain"/>
    <property type="match status" value="1"/>
</dbReference>
<dbReference type="RefSeq" id="WP_209529031.1">
    <property type="nucleotide sequence ID" value="NZ_JAEEGA010000009.1"/>
</dbReference>
<dbReference type="GO" id="GO:0003677">
    <property type="term" value="F:DNA binding"/>
    <property type="evidence" value="ECO:0007669"/>
    <property type="project" value="UniProtKB-KW"/>
</dbReference>
<dbReference type="Pfam" id="PF01418">
    <property type="entry name" value="HTH_6"/>
    <property type="match status" value="1"/>
</dbReference>
<dbReference type="SUPFAM" id="SSF46689">
    <property type="entry name" value="Homeodomain-like"/>
    <property type="match status" value="1"/>
</dbReference>
<keyword evidence="3" id="KW-0804">Transcription</keyword>
<evidence type="ECO:0000256" key="1">
    <source>
        <dbReference type="ARBA" id="ARBA00023015"/>
    </source>
</evidence>
<dbReference type="PANTHER" id="PTHR30514:SF1">
    <property type="entry name" value="HTH-TYPE TRANSCRIPTIONAL REGULATOR HEXR-RELATED"/>
    <property type="match status" value="1"/>
</dbReference>
<dbReference type="Pfam" id="PF01380">
    <property type="entry name" value="SIS"/>
    <property type="match status" value="1"/>
</dbReference>
<dbReference type="InterPro" id="IPR046348">
    <property type="entry name" value="SIS_dom_sf"/>
</dbReference>
<gene>
    <name evidence="6" type="ORF">I6N95_13975</name>
</gene>
<dbReference type="PANTHER" id="PTHR30514">
    <property type="entry name" value="GLUCOKINASE"/>
    <property type="match status" value="1"/>
</dbReference>
<dbReference type="PROSITE" id="PS51071">
    <property type="entry name" value="HTH_RPIR"/>
    <property type="match status" value="1"/>
</dbReference>
<feature type="domain" description="HTH rpiR-type" evidence="4">
    <location>
        <begin position="1"/>
        <end position="77"/>
    </location>
</feature>
<reference evidence="6" key="1">
    <citation type="submission" date="2020-12" db="EMBL/GenBank/DDBJ databases">
        <title>Vagococcus allomyrinae sp. nov. and Enterococcus lavae sp. nov., isolated from the larvae of Allomyrina dichotoma.</title>
        <authorList>
            <person name="Lee S.D."/>
        </authorList>
    </citation>
    <scope>NUCLEOTIDE SEQUENCE</scope>
    <source>
        <strain evidence="6">BWB3-3</strain>
    </source>
</reference>